<dbReference type="EMBL" id="AP028055">
    <property type="protein sequence ID" value="BEG99563.1"/>
    <property type="molecule type" value="Genomic_DNA"/>
</dbReference>
<dbReference type="Gene3D" id="3.10.620.30">
    <property type="match status" value="1"/>
</dbReference>
<dbReference type="Proteomes" id="UP001496674">
    <property type="component" value="Chromosome"/>
</dbReference>
<evidence type="ECO:0008006" key="4">
    <source>
        <dbReference type="Google" id="ProtNLM"/>
    </source>
</evidence>
<feature type="chain" id="PRO_5045393401" description="DUF3857 domain-containing protein" evidence="1">
    <location>
        <begin position="21"/>
        <end position="678"/>
    </location>
</feature>
<gene>
    <name evidence="2" type="ORF">BSYN_18280</name>
</gene>
<keyword evidence="1" id="KW-0732">Signal</keyword>
<evidence type="ECO:0000313" key="2">
    <source>
        <dbReference type="EMBL" id="BEG99563.1"/>
    </source>
</evidence>
<keyword evidence="3" id="KW-1185">Reference proteome</keyword>
<proteinExistence type="predicted"/>
<accession>A0ABM8IC66</accession>
<evidence type="ECO:0000256" key="1">
    <source>
        <dbReference type="SAM" id="SignalP"/>
    </source>
</evidence>
<organism evidence="2 3">
    <name type="scientific">Bacteroides sedimenti</name>
    <dbReference type="NCBI Taxonomy" id="2136147"/>
    <lineage>
        <taxon>Bacteria</taxon>
        <taxon>Pseudomonadati</taxon>
        <taxon>Bacteroidota</taxon>
        <taxon>Bacteroidia</taxon>
        <taxon>Bacteroidales</taxon>
        <taxon>Bacteroidaceae</taxon>
        <taxon>Bacteroides</taxon>
    </lineage>
</organism>
<sequence>MKKNAVLFLLFLSVHLFTSAQDFNYNYGKITDNELSMTSYQGDASAPAVVIYKNITAKYAYKKDGFVVEYIYEQKIKVLKSEGTKYANVTIPVFDKGDSGSPKEVVSKIEAYAYNLEEGKTKKTKMDKNYIFEERINPFYKQIKFTIPAVKEGTVIEYKYKLTSERPDVIEDCVFQQDIPAMYSSYDVTIPQYFDFNAELVGKNQIKVAESLVNQSASFENEYQQSYTVSFTSRRIFLTVINLPAMKDEPNVWCADDYRTKVTFELKGTKFPGSDYKPFTSKWEDIDALLKKDKEFGEVLNMVNPFREEMRAMQVTSLPSNTEKIRAIFKFLKSKIVWDGTYRLYGENIKKAIKKGAGSNADINFILISMLKDASIDAYPVMMSKRSSGRLPILFPSVYKLNTFIVGINDGSSIVYLDGSVSNGDINILPPVLMVDRARVYNSNGPGSWVDLTSVGRHSVNAIVKASISPEGTITGERAVSYSGDKAVGFRNGFSEAKDSTTFITKTETENGISIKGTSFKGLESFSPTVQERLIFTKEVSHNDTHIYLNPMIFPHLTKNYFMSEERRLPVEFDYPYTFKLVTTLEIPKGYQIEDLPKPIKIVFDKQEGCSCTYNIQQTGSTIELAYTFSLKRLLYTEQEYSSLRKLWGTIVDKNNEQIVLKKIATETAASKKESTQL</sequence>
<evidence type="ECO:0000313" key="3">
    <source>
        <dbReference type="Proteomes" id="UP001496674"/>
    </source>
</evidence>
<protein>
    <recommendedName>
        <fullName evidence="4">DUF3857 domain-containing protein</fullName>
    </recommendedName>
</protein>
<dbReference type="Gene3D" id="2.60.40.3140">
    <property type="match status" value="1"/>
</dbReference>
<dbReference type="RefSeq" id="WP_353330209.1">
    <property type="nucleotide sequence ID" value="NZ_AP028055.1"/>
</dbReference>
<feature type="signal peptide" evidence="1">
    <location>
        <begin position="1"/>
        <end position="20"/>
    </location>
</feature>
<name>A0ABM8IC66_9BACE</name>
<reference evidence="2 3" key="1">
    <citation type="submission" date="2023-04" db="EMBL/GenBank/DDBJ databases">
        <title>Draft genome sequence of acteroides sedimenti strain YN3PY1.</title>
        <authorList>
            <person name="Yoshida N."/>
        </authorList>
    </citation>
    <scope>NUCLEOTIDE SEQUENCE [LARGE SCALE GENOMIC DNA]</scope>
    <source>
        <strain evidence="2 3">YN3PY1</strain>
    </source>
</reference>
<dbReference type="Gene3D" id="2.60.120.1130">
    <property type="match status" value="1"/>
</dbReference>